<geneLocation type="chloroplast" evidence="4"/>
<evidence type="ECO:0000256" key="2">
    <source>
        <dbReference type="ARBA" id="ARBA00022980"/>
    </source>
</evidence>
<dbReference type="Gene3D" id="2.30.30.790">
    <property type="match status" value="1"/>
</dbReference>
<evidence type="ECO:0000256" key="1">
    <source>
        <dbReference type="ARBA" id="ARBA00005781"/>
    </source>
</evidence>
<dbReference type="InterPro" id="IPR018257">
    <property type="entry name" value="Ribosomal_bL19_CS"/>
</dbReference>
<reference evidence="4" key="1">
    <citation type="journal article" date="2021" name="Biol. Invasions">
        <title>Global high-throughput genotyping of organellar genomes reveals insights into the origin and spread of invasive starry stonewort (Nitellopsis obtusa).</title>
        <authorList>
            <person name="Sleith R.S."/>
            <person name="Karol K.G."/>
        </authorList>
    </citation>
    <scope>NUCLEOTIDE SEQUENCE</scope>
    <source>
        <strain evidence="4">KGK5729</strain>
    </source>
</reference>
<dbReference type="EMBL" id="MW556321">
    <property type="protein sequence ID" value="QXT44798.1"/>
    <property type="molecule type" value="Genomic_DNA"/>
</dbReference>
<proteinExistence type="inferred from homology"/>
<dbReference type="SUPFAM" id="SSF50104">
    <property type="entry name" value="Translation proteins SH3-like domain"/>
    <property type="match status" value="1"/>
</dbReference>
<dbReference type="PANTHER" id="PTHR15680">
    <property type="entry name" value="RIBOSOMAL PROTEIN L19"/>
    <property type="match status" value="1"/>
</dbReference>
<dbReference type="PROSITE" id="PS01015">
    <property type="entry name" value="RIBOSOMAL_L19"/>
    <property type="match status" value="1"/>
</dbReference>
<keyword evidence="2 4" id="KW-0689">Ribosomal protein</keyword>
<accession>A0A8F6U5J4</accession>
<gene>
    <name evidence="4" type="primary">rpl19</name>
</gene>
<keyword evidence="4" id="KW-0150">Chloroplast</keyword>
<dbReference type="GO" id="GO:0005762">
    <property type="term" value="C:mitochondrial large ribosomal subunit"/>
    <property type="evidence" value="ECO:0007669"/>
    <property type="project" value="TreeGrafter"/>
</dbReference>
<dbReference type="PIRSF" id="PIRSF002191">
    <property type="entry name" value="Ribosomal_L19"/>
    <property type="match status" value="1"/>
</dbReference>
<dbReference type="InterPro" id="IPR008991">
    <property type="entry name" value="Translation_prot_SH3-like_sf"/>
</dbReference>
<dbReference type="AlphaFoldDB" id="A0A8F6U5J4"/>
<dbReference type="Pfam" id="PF01245">
    <property type="entry name" value="Ribosomal_L19"/>
    <property type="match status" value="1"/>
</dbReference>
<dbReference type="PRINTS" id="PR00061">
    <property type="entry name" value="RIBOSOMALL19"/>
</dbReference>
<evidence type="ECO:0000256" key="3">
    <source>
        <dbReference type="ARBA" id="ARBA00023274"/>
    </source>
</evidence>
<protein>
    <submittedName>
        <fullName evidence="4">Ribosomal protein L19</fullName>
    </submittedName>
</protein>
<name>A0A8F6U5J4_9VIRI</name>
<sequence length="129" mass="14625">MNNIQLGSRSLQHLVNYWDSQQFTPGLPIIRVGDILKVNLLVQEANKSRFQAIEATVIAKTSSGSNKIVNLRKVVHGIAVERLIPIHSSMVASLQVIRHSKVRKAKLYYLRFSFGKKSRLQQLFLKDSV</sequence>
<keyword evidence="3" id="KW-0687">Ribonucleoprotein</keyword>
<keyword evidence="4" id="KW-0934">Plastid</keyword>
<dbReference type="InterPro" id="IPR001857">
    <property type="entry name" value="Ribosomal_bL19"/>
</dbReference>
<dbReference type="InterPro" id="IPR038657">
    <property type="entry name" value="Ribosomal_bL19_sf"/>
</dbReference>
<comment type="similarity">
    <text evidence="1">Belongs to the bacterial ribosomal protein bL19 family.</text>
</comment>
<dbReference type="PANTHER" id="PTHR15680:SF9">
    <property type="entry name" value="LARGE RIBOSOMAL SUBUNIT PROTEIN BL19M"/>
    <property type="match status" value="1"/>
</dbReference>
<dbReference type="GO" id="GO:0003735">
    <property type="term" value="F:structural constituent of ribosome"/>
    <property type="evidence" value="ECO:0007669"/>
    <property type="project" value="InterPro"/>
</dbReference>
<organism evidence="4">
    <name type="scientific">Nitellopsis obtusa</name>
    <dbReference type="NCBI Taxonomy" id="40811"/>
    <lineage>
        <taxon>Eukaryota</taxon>
        <taxon>Viridiplantae</taxon>
        <taxon>Streptophyta</taxon>
        <taxon>Charophyceae</taxon>
        <taxon>Charales</taxon>
        <taxon>Characeae</taxon>
        <taxon>Nitellopsis</taxon>
    </lineage>
</organism>
<dbReference type="GO" id="GO:0006412">
    <property type="term" value="P:translation"/>
    <property type="evidence" value="ECO:0007669"/>
    <property type="project" value="InterPro"/>
</dbReference>
<dbReference type="NCBIfam" id="TIGR01024">
    <property type="entry name" value="rplS_bact"/>
    <property type="match status" value="1"/>
</dbReference>
<evidence type="ECO:0000313" key="4">
    <source>
        <dbReference type="EMBL" id="QXT44798.1"/>
    </source>
</evidence>